<dbReference type="PANTHER" id="PTHR10656">
    <property type="entry name" value="CELL FATE DETERMINING PROTEIN MAB21-RELATED"/>
    <property type="match status" value="1"/>
</dbReference>
<dbReference type="PANTHER" id="PTHR10656:SF69">
    <property type="entry name" value="MAB-21-LIKE HHH_H2TH-LIKE DOMAIN-CONTAINING PROTEIN"/>
    <property type="match status" value="1"/>
</dbReference>
<keyword evidence="4" id="KW-1185">Reference proteome</keyword>
<name>A0A9D4MFH9_DREPO</name>
<dbReference type="InterPro" id="IPR024810">
    <property type="entry name" value="MAB21L/cGLR"/>
</dbReference>
<reference evidence="3" key="2">
    <citation type="submission" date="2020-11" db="EMBL/GenBank/DDBJ databases">
        <authorList>
            <person name="McCartney M.A."/>
            <person name="Auch B."/>
            <person name="Kono T."/>
            <person name="Mallez S."/>
            <person name="Becker A."/>
            <person name="Gohl D.M."/>
            <person name="Silverstein K.A.T."/>
            <person name="Koren S."/>
            <person name="Bechman K.B."/>
            <person name="Herman A."/>
            <person name="Abrahante J.E."/>
            <person name="Garbe J."/>
        </authorList>
    </citation>
    <scope>NUCLEOTIDE SEQUENCE</scope>
    <source>
        <strain evidence="3">Duluth1</strain>
        <tissue evidence="3">Whole animal</tissue>
    </source>
</reference>
<evidence type="ECO:0000313" key="3">
    <source>
        <dbReference type="EMBL" id="KAH3875868.1"/>
    </source>
</evidence>
<dbReference type="Pfam" id="PF20266">
    <property type="entry name" value="Mab-21_C"/>
    <property type="match status" value="1"/>
</dbReference>
<evidence type="ECO:0000259" key="2">
    <source>
        <dbReference type="Pfam" id="PF20266"/>
    </source>
</evidence>
<comment type="caution">
    <text evidence="3">The sequence shown here is derived from an EMBL/GenBank/DDBJ whole genome shotgun (WGS) entry which is preliminary data.</text>
</comment>
<sequence length="483" mass="55611">MAEGRIGLVESESSPEARQSSSFSHYTPSQLAKISDETCRLMDLLGYGELIRQARRYGYRIRDRLMDVSFGHAFYMITSGSKGEGLANMYESDIDLLAVLRDVVCLEDGLNDGTLPRVMTVFILNFGLCYPGHCKLLLCKRGQRIRPILQNALVEDGYGGALLSSDLFYRNCEHDYMDDDMDVEFQRNQRAGPSLPFTCFGLFKMDFVYCLPCLCPSILNRWAARSRHWPPTHVVQKVVSMGAFVTPVAYQGSEYKHVEWRLCFNTGEMELLCNLNDVQIKVYVILKMILKDVLKPKNKEITSYMVKNVVLWLAERSQNSLCNEKSLFNWLREGLIFLRNAIVTMHLPCYIIPERNLLAACGMREDLQHTWITIMKEMIEEGPRILLRLPKMRRAIIAHPEPLFLYYRMKTELELLFLMCTNRFIKYINDDVDDSEGDRFIEEFNICLGLILSPVLPLLNVDWNIDIDKRGSALIDILAGLLM</sequence>
<feature type="region of interest" description="Disordered" evidence="1">
    <location>
        <begin position="1"/>
        <end position="24"/>
    </location>
</feature>
<dbReference type="OrthoDB" id="6054423at2759"/>
<dbReference type="EMBL" id="JAIWYP010000002">
    <property type="protein sequence ID" value="KAH3875868.1"/>
    <property type="molecule type" value="Genomic_DNA"/>
</dbReference>
<dbReference type="SMART" id="SM01265">
    <property type="entry name" value="Mab-21"/>
    <property type="match status" value="1"/>
</dbReference>
<protein>
    <recommendedName>
        <fullName evidence="2">Mab-21-like HhH/H2TH-like domain-containing protein</fullName>
    </recommendedName>
</protein>
<dbReference type="Gene3D" id="1.10.1410.40">
    <property type="match status" value="1"/>
</dbReference>
<reference evidence="3" key="1">
    <citation type="journal article" date="2019" name="bioRxiv">
        <title>The Genome of the Zebra Mussel, Dreissena polymorpha: A Resource for Invasive Species Research.</title>
        <authorList>
            <person name="McCartney M.A."/>
            <person name="Auch B."/>
            <person name="Kono T."/>
            <person name="Mallez S."/>
            <person name="Zhang Y."/>
            <person name="Obille A."/>
            <person name="Becker A."/>
            <person name="Abrahante J.E."/>
            <person name="Garbe J."/>
            <person name="Badalamenti J.P."/>
            <person name="Herman A."/>
            <person name="Mangelson H."/>
            <person name="Liachko I."/>
            <person name="Sullivan S."/>
            <person name="Sone E.D."/>
            <person name="Koren S."/>
            <person name="Silverstein K.A.T."/>
            <person name="Beckman K.B."/>
            <person name="Gohl D.M."/>
        </authorList>
    </citation>
    <scope>NUCLEOTIDE SEQUENCE</scope>
    <source>
        <strain evidence="3">Duluth1</strain>
        <tissue evidence="3">Whole animal</tissue>
    </source>
</reference>
<proteinExistence type="predicted"/>
<feature type="compositionally biased region" description="Low complexity" evidence="1">
    <location>
        <begin position="10"/>
        <end position="24"/>
    </location>
</feature>
<accession>A0A9D4MFH9</accession>
<organism evidence="3 4">
    <name type="scientific">Dreissena polymorpha</name>
    <name type="common">Zebra mussel</name>
    <name type="synonym">Mytilus polymorpha</name>
    <dbReference type="NCBI Taxonomy" id="45954"/>
    <lineage>
        <taxon>Eukaryota</taxon>
        <taxon>Metazoa</taxon>
        <taxon>Spiralia</taxon>
        <taxon>Lophotrochozoa</taxon>
        <taxon>Mollusca</taxon>
        <taxon>Bivalvia</taxon>
        <taxon>Autobranchia</taxon>
        <taxon>Heteroconchia</taxon>
        <taxon>Euheterodonta</taxon>
        <taxon>Imparidentia</taxon>
        <taxon>Neoheterodontei</taxon>
        <taxon>Myida</taxon>
        <taxon>Dreissenoidea</taxon>
        <taxon>Dreissenidae</taxon>
        <taxon>Dreissena</taxon>
    </lineage>
</organism>
<dbReference type="InterPro" id="IPR046906">
    <property type="entry name" value="Mab-21_HhH/H2TH-like"/>
</dbReference>
<evidence type="ECO:0000313" key="4">
    <source>
        <dbReference type="Proteomes" id="UP000828390"/>
    </source>
</evidence>
<dbReference type="AlphaFoldDB" id="A0A9D4MFH9"/>
<dbReference type="Proteomes" id="UP000828390">
    <property type="component" value="Unassembled WGS sequence"/>
</dbReference>
<evidence type="ECO:0000256" key="1">
    <source>
        <dbReference type="SAM" id="MobiDB-lite"/>
    </source>
</evidence>
<feature type="domain" description="Mab-21-like HhH/H2TH-like" evidence="2">
    <location>
        <begin position="282"/>
        <end position="362"/>
    </location>
</feature>
<gene>
    <name evidence="3" type="ORF">DPMN_039149</name>
</gene>